<dbReference type="PANTHER" id="PTHR46112:SF3">
    <property type="entry name" value="AMINOPEPTIDASE YPDF"/>
    <property type="match status" value="1"/>
</dbReference>
<dbReference type="SUPFAM" id="SSF53092">
    <property type="entry name" value="Creatinase/prolidase N-terminal domain"/>
    <property type="match status" value="1"/>
</dbReference>
<proteinExistence type="inferred from homology"/>
<comment type="caution">
    <text evidence="6">The sequence shown here is derived from an EMBL/GenBank/DDBJ whole genome shotgun (WGS) entry which is preliminary data.</text>
</comment>
<dbReference type="InterPro" id="IPR000587">
    <property type="entry name" value="Creatinase_N"/>
</dbReference>
<sequence>MDLNNKINICNLINSRHAEGIIIKHPSNVFYITGYSGEDCYLFMSKNGVANLYVDGRYYERAVNETANNITGYNNINDDDKYNSANNADINIKHIQNYKNKNTINVKCFKELYKDIASNLKSEFKLKSNNIILFESLYFTYEEYLGFKKELKDFKLVPAHNLLLKLRSFKTEEEIKNIKKAVSIAERSMSYAIKNIAESFTSGKKITELDVANNYKINLLNFGSSENAAFETIILKAERSAMPHGVPLDGNIINDGKDNILLCDFGAKYNHYNSDETVTLFFGTPDRKFIDIYETVYAAQQLAISSIKPGLKFCELDKIARDYIGKKGYGQYFTHSLGHGVGLDIHEYPYVSFKNEDIIQEGMVFTIEPGIYIEGFGGVRIEDMCLVAKDGAEILTTIKKDKISRFIE</sequence>
<dbReference type="CDD" id="cd01092">
    <property type="entry name" value="APP-like"/>
    <property type="match status" value="1"/>
</dbReference>
<evidence type="ECO:0000256" key="2">
    <source>
        <dbReference type="ARBA" id="ARBA00022801"/>
    </source>
</evidence>
<feature type="domain" description="Peptidase M24" evidence="4">
    <location>
        <begin position="177"/>
        <end position="388"/>
    </location>
</feature>
<evidence type="ECO:0000259" key="4">
    <source>
        <dbReference type="Pfam" id="PF00557"/>
    </source>
</evidence>
<dbReference type="GO" id="GO:0046872">
    <property type="term" value="F:metal ion binding"/>
    <property type="evidence" value="ECO:0007669"/>
    <property type="project" value="UniProtKB-KW"/>
</dbReference>
<protein>
    <submittedName>
        <fullName evidence="6">Aminopeptidase P family protein</fullName>
    </submittedName>
</protein>
<dbReference type="Gene3D" id="3.40.350.10">
    <property type="entry name" value="Creatinase/prolidase N-terminal domain"/>
    <property type="match status" value="1"/>
</dbReference>
<dbReference type="InterPro" id="IPR001131">
    <property type="entry name" value="Peptidase_M24B_aminopep-P_CS"/>
</dbReference>
<dbReference type="Pfam" id="PF01321">
    <property type="entry name" value="Creatinase_N"/>
    <property type="match status" value="1"/>
</dbReference>
<dbReference type="SUPFAM" id="SSF55920">
    <property type="entry name" value="Creatinase/aminopeptidase"/>
    <property type="match status" value="1"/>
</dbReference>
<reference evidence="6 7" key="1">
    <citation type="journal article" date="2019" name="ISME J.">
        <title>Insights into ecological role of a new deltaproteobacterial order Candidatus Acidulodesulfobacterales by metagenomics and metatranscriptomics.</title>
        <authorList>
            <person name="Tan S."/>
            <person name="Liu J."/>
            <person name="Fang Y."/>
            <person name="Hedlund B.P."/>
            <person name="Lian Z.H."/>
            <person name="Huang L.Y."/>
            <person name="Li J.T."/>
            <person name="Huang L.N."/>
            <person name="Li W.J."/>
            <person name="Jiang H.C."/>
            <person name="Dong H.L."/>
            <person name="Shu W.S."/>
        </authorList>
    </citation>
    <scope>NUCLEOTIDE SEQUENCE [LARGE SCALE GENOMIC DNA]</scope>
    <source>
        <strain evidence="6">AP1</strain>
    </source>
</reference>
<dbReference type="InterPro" id="IPR000994">
    <property type="entry name" value="Pept_M24"/>
</dbReference>
<dbReference type="Pfam" id="PF00557">
    <property type="entry name" value="Peptidase_M24"/>
    <property type="match status" value="1"/>
</dbReference>
<evidence type="ECO:0000313" key="6">
    <source>
        <dbReference type="EMBL" id="RZD17884.1"/>
    </source>
</evidence>
<keyword evidence="6" id="KW-0645">Protease</keyword>
<gene>
    <name evidence="6" type="ORF">EVG15_08765</name>
</gene>
<dbReference type="InterPro" id="IPR036005">
    <property type="entry name" value="Creatinase/aminopeptidase-like"/>
</dbReference>
<dbReference type="Gene3D" id="3.90.230.10">
    <property type="entry name" value="Creatinase/methionine aminopeptidase superfamily"/>
    <property type="match status" value="1"/>
</dbReference>
<evidence type="ECO:0000313" key="7">
    <source>
        <dbReference type="Proteomes" id="UP000319296"/>
    </source>
</evidence>
<organism evidence="6 7">
    <name type="scientific">Candidatus Acididesulfobacter diazotrophicus</name>
    <dbReference type="NCBI Taxonomy" id="2597226"/>
    <lineage>
        <taxon>Bacteria</taxon>
        <taxon>Deltaproteobacteria</taxon>
        <taxon>Candidatus Acidulodesulfobacterales</taxon>
        <taxon>Candidatus Acididesulfobacter</taxon>
    </lineage>
</organism>
<keyword evidence="1 3" id="KW-0479">Metal-binding</keyword>
<dbReference type="InterPro" id="IPR050659">
    <property type="entry name" value="Peptidase_M24B"/>
</dbReference>
<dbReference type="PROSITE" id="PS00491">
    <property type="entry name" value="PROLINE_PEPTIDASE"/>
    <property type="match status" value="1"/>
</dbReference>
<dbReference type="InterPro" id="IPR029149">
    <property type="entry name" value="Creatin/AminoP/Spt16_N"/>
</dbReference>
<name>A0A519BKU1_9DELT</name>
<feature type="domain" description="Creatinase N-terminal" evidence="5">
    <location>
        <begin position="12"/>
        <end position="168"/>
    </location>
</feature>
<keyword evidence="6" id="KW-0031">Aminopeptidase</keyword>
<keyword evidence="2" id="KW-0378">Hydrolase</keyword>
<dbReference type="Proteomes" id="UP000319296">
    <property type="component" value="Unassembled WGS sequence"/>
</dbReference>
<evidence type="ECO:0000256" key="3">
    <source>
        <dbReference type="RuleBase" id="RU000590"/>
    </source>
</evidence>
<evidence type="ECO:0000256" key="1">
    <source>
        <dbReference type="ARBA" id="ARBA00022723"/>
    </source>
</evidence>
<accession>A0A519BKU1</accession>
<comment type="similarity">
    <text evidence="3">Belongs to the peptidase M24B family.</text>
</comment>
<evidence type="ECO:0000259" key="5">
    <source>
        <dbReference type="Pfam" id="PF01321"/>
    </source>
</evidence>
<dbReference type="EMBL" id="SGBB01000019">
    <property type="protein sequence ID" value="RZD17884.1"/>
    <property type="molecule type" value="Genomic_DNA"/>
</dbReference>
<dbReference type="GO" id="GO:0004177">
    <property type="term" value="F:aminopeptidase activity"/>
    <property type="evidence" value="ECO:0007669"/>
    <property type="project" value="UniProtKB-KW"/>
</dbReference>
<dbReference type="PANTHER" id="PTHR46112">
    <property type="entry name" value="AMINOPEPTIDASE"/>
    <property type="match status" value="1"/>
</dbReference>
<dbReference type="AlphaFoldDB" id="A0A519BKU1"/>